<feature type="chain" id="PRO_5040792968" evidence="8">
    <location>
        <begin position="19"/>
        <end position="444"/>
    </location>
</feature>
<dbReference type="InterPro" id="IPR057556">
    <property type="entry name" value="TPR_Slam"/>
</dbReference>
<keyword evidence="4 8" id="KW-0732">Signal</keyword>
<evidence type="ECO:0000256" key="7">
    <source>
        <dbReference type="ARBA" id="ARBA00023609"/>
    </source>
</evidence>
<evidence type="ECO:0000259" key="10">
    <source>
        <dbReference type="Pfam" id="PF24575"/>
    </source>
</evidence>
<keyword evidence="3" id="KW-0812">Transmembrane</keyword>
<keyword evidence="2" id="KW-1134">Transmembrane beta strand</keyword>
<feature type="domain" description="Surface lipoprotein assembly modifier C-terminal" evidence="9">
    <location>
        <begin position="157"/>
        <end position="444"/>
    </location>
</feature>
<evidence type="ECO:0000256" key="2">
    <source>
        <dbReference type="ARBA" id="ARBA00022452"/>
    </source>
</evidence>
<feature type="signal peptide" evidence="8">
    <location>
        <begin position="1"/>
        <end position="18"/>
    </location>
</feature>
<dbReference type="Proteomes" id="UP001141619">
    <property type="component" value="Unassembled WGS sequence"/>
</dbReference>
<dbReference type="Gene3D" id="1.25.40.10">
    <property type="entry name" value="Tetratricopeptide repeat domain"/>
    <property type="match status" value="1"/>
</dbReference>
<feature type="domain" description="Surface lipoprotein assembly modifier N-terminal TPR repeats region" evidence="10">
    <location>
        <begin position="63"/>
        <end position="127"/>
    </location>
</feature>
<keyword evidence="11" id="KW-0449">Lipoprotein</keyword>
<gene>
    <name evidence="11" type="ORF">NYP16_08385</name>
</gene>
<reference evidence="11" key="2">
    <citation type="journal article" date="2023" name="Syst. Appl. Microbiol.">
        <title>Govania unica gen. nov., sp. nov., a rare biosphere bacterium that represents a novel family in the class Alphaproteobacteria.</title>
        <authorList>
            <person name="Vandamme P."/>
            <person name="Peeters C."/>
            <person name="Hettiarachchi A."/>
            <person name="Cnockaert M."/>
            <person name="Carlier A."/>
        </authorList>
    </citation>
    <scope>NUCLEOTIDE SEQUENCE</scope>
    <source>
        <strain evidence="11">LMG 31809</strain>
    </source>
</reference>
<evidence type="ECO:0000259" key="9">
    <source>
        <dbReference type="Pfam" id="PF04575"/>
    </source>
</evidence>
<comment type="subcellular location">
    <subcellularLocation>
        <location evidence="1">Cell outer membrane</location>
        <topology evidence="1">Multi-pass membrane protein</topology>
    </subcellularLocation>
</comment>
<evidence type="ECO:0000313" key="11">
    <source>
        <dbReference type="EMBL" id="MDA5193966.1"/>
    </source>
</evidence>
<dbReference type="SUPFAM" id="SSF48452">
    <property type="entry name" value="TPR-like"/>
    <property type="match status" value="1"/>
</dbReference>
<reference evidence="11" key="1">
    <citation type="submission" date="2022-08" db="EMBL/GenBank/DDBJ databases">
        <authorList>
            <person name="Vandamme P."/>
            <person name="Hettiarachchi A."/>
            <person name="Peeters C."/>
            <person name="Cnockaert M."/>
            <person name="Carlier A."/>
        </authorList>
    </citation>
    <scope>NUCLEOTIDE SEQUENCE</scope>
    <source>
        <strain evidence="11">LMG 31809</strain>
    </source>
</reference>
<dbReference type="Pfam" id="PF04575">
    <property type="entry name" value="SlipAM"/>
    <property type="match status" value="1"/>
</dbReference>
<dbReference type="InterPro" id="IPR011990">
    <property type="entry name" value="TPR-like_helical_dom_sf"/>
</dbReference>
<dbReference type="InterPro" id="IPR007655">
    <property type="entry name" value="Slam_C"/>
</dbReference>
<name>A0A9X3Z7A6_9PROT</name>
<evidence type="ECO:0000256" key="1">
    <source>
        <dbReference type="ARBA" id="ARBA00004571"/>
    </source>
</evidence>
<proteinExistence type="inferred from homology"/>
<dbReference type="GO" id="GO:0009279">
    <property type="term" value="C:cell outer membrane"/>
    <property type="evidence" value="ECO:0007669"/>
    <property type="project" value="UniProtKB-SubCell"/>
</dbReference>
<evidence type="ECO:0000256" key="4">
    <source>
        <dbReference type="ARBA" id="ARBA00022729"/>
    </source>
</evidence>
<protein>
    <submittedName>
        <fullName evidence="11">Surface lipoprotein assembly modifier</fullName>
    </submittedName>
</protein>
<evidence type="ECO:0000256" key="5">
    <source>
        <dbReference type="ARBA" id="ARBA00023136"/>
    </source>
</evidence>
<evidence type="ECO:0000256" key="3">
    <source>
        <dbReference type="ARBA" id="ARBA00022692"/>
    </source>
</evidence>
<accession>A0A9X3Z7A6</accession>
<keyword evidence="6" id="KW-0998">Cell outer membrane</keyword>
<dbReference type="AlphaFoldDB" id="A0A9X3Z7A6"/>
<evidence type="ECO:0000256" key="8">
    <source>
        <dbReference type="SAM" id="SignalP"/>
    </source>
</evidence>
<evidence type="ECO:0000256" key="6">
    <source>
        <dbReference type="ARBA" id="ARBA00023237"/>
    </source>
</evidence>
<dbReference type="RefSeq" id="WP_274943673.1">
    <property type="nucleotide sequence ID" value="NZ_JANWOI010000003.1"/>
</dbReference>
<organism evidence="11 12">
    <name type="scientific">Govanella unica</name>
    <dbReference type="NCBI Taxonomy" id="2975056"/>
    <lineage>
        <taxon>Bacteria</taxon>
        <taxon>Pseudomonadati</taxon>
        <taxon>Pseudomonadota</taxon>
        <taxon>Alphaproteobacteria</taxon>
        <taxon>Emcibacterales</taxon>
        <taxon>Govanellaceae</taxon>
        <taxon>Govanella</taxon>
    </lineage>
</organism>
<keyword evidence="12" id="KW-1185">Reference proteome</keyword>
<comment type="similarity">
    <text evidence="7">Belongs to the Slam family.</text>
</comment>
<evidence type="ECO:0000313" key="12">
    <source>
        <dbReference type="Proteomes" id="UP001141619"/>
    </source>
</evidence>
<dbReference type="Pfam" id="PF24575">
    <property type="entry name" value="TPR_Slam"/>
    <property type="match status" value="1"/>
</dbReference>
<dbReference type="EMBL" id="JANWOI010000003">
    <property type="protein sequence ID" value="MDA5193966.1"/>
    <property type="molecule type" value="Genomic_DNA"/>
</dbReference>
<sequence length="444" mass="50277">MYAVFLVTALTGCIPAAAMETPSSAASQGARLDFAPTSSLDKIRQLILAGHHKEARELLSRLRQGDVDQIQIAFLEAEMHGRENNWRKAARIYRLILADHPEILRVRLELARSFFELKDYVNARKQFEIVLANRDLPPTVARNIERYIDAIRHNKAWTFNFSVGLAQDTNINSATSDHEALLLGLPFELLEDARKSPGLGLTADISGSYRFPSPVGSSFELSGGLQHTEYNKGSTFDYTMTQAGAGPRFILAPNTELLVSAVGSYNRYGGRAFYKSYGARLNLRHKMTDRLYLSSILDTQVVDFQRDNARDGWLVSATIQASYLLSQISLLQGFVGLVEEMTEVDSLSSLRYRGGLSYRRELPFGFTSELSGELSYRKFKDIDWLHGARREDWALRLGTTISNRKLDIGGFIPVIEYNYYEGMSNINFYDYDRHRVTINFTRIF</sequence>
<comment type="caution">
    <text evidence="11">The sequence shown here is derived from an EMBL/GenBank/DDBJ whole genome shotgun (WGS) entry which is preliminary data.</text>
</comment>
<keyword evidence="5" id="KW-0472">Membrane</keyword>